<organism evidence="1 2">
    <name type="scientific">Adineta steineri</name>
    <dbReference type="NCBI Taxonomy" id="433720"/>
    <lineage>
        <taxon>Eukaryota</taxon>
        <taxon>Metazoa</taxon>
        <taxon>Spiralia</taxon>
        <taxon>Gnathifera</taxon>
        <taxon>Rotifera</taxon>
        <taxon>Eurotatoria</taxon>
        <taxon>Bdelloidea</taxon>
        <taxon>Adinetida</taxon>
        <taxon>Adinetidae</taxon>
        <taxon>Adineta</taxon>
    </lineage>
</organism>
<feature type="non-terminal residue" evidence="1">
    <location>
        <position position="1"/>
    </location>
</feature>
<protein>
    <submittedName>
        <fullName evidence="1">Uncharacterized protein</fullName>
    </submittedName>
</protein>
<dbReference type="AlphaFoldDB" id="A0A820PTN5"/>
<evidence type="ECO:0000313" key="1">
    <source>
        <dbReference type="EMBL" id="CAF4411426.1"/>
    </source>
</evidence>
<accession>A0A820PTN5</accession>
<proteinExistence type="predicted"/>
<gene>
    <name evidence="1" type="ORF">KXQ929_LOCUS51615</name>
</gene>
<sequence>VLKAGLAQAKVQGFAEVLAAKDAEDGISA</sequence>
<feature type="non-terminal residue" evidence="1">
    <location>
        <position position="29"/>
    </location>
</feature>
<name>A0A820PTN5_9BILA</name>
<evidence type="ECO:0000313" key="2">
    <source>
        <dbReference type="Proteomes" id="UP000663868"/>
    </source>
</evidence>
<reference evidence="1" key="1">
    <citation type="submission" date="2021-02" db="EMBL/GenBank/DDBJ databases">
        <authorList>
            <person name="Nowell W R."/>
        </authorList>
    </citation>
    <scope>NUCLEOTIDE SEQUENCE</scope>
</reference>
<comment type="caution">
    <text evidence="1">The sequence shown here is derived from an EMBL/GenBank/DDBJ whole genome shotgun (WGS) entry which is preliminary data.</text>
</comment>
<dbReference type="Proteomes" id="UP000663868">
    <property type="component" value="Unassembled WGS sequence"/>
</dbReference>
<dbReference type="EMBL" id="CAJOBB010025837">
    <property type="protein sequence ID" value="CAF4411426.1"/>
    <property type="molecule type" value="Genomic_DNA"/>
</dbReference>